<reference evidence="4 7" key="3">
    <citation type="submission" date="2020-07" db="EMBL/GenBank/DDBJ databases">
        <title>Draft genome sequence of four isobutane-metabolizing strains capable of cometabolically degrading diverse ether contaminants.</title>
        <authorList>
            <person name="Chen W."/>
            <person name="Faulkner N."/>
            <person name="Smith C."/>
            <person name="Hyman M."/>
        </authorList>
    </citation>
    <scope>NUCLEOTIDE SEQUENCE [LARGE SCALE GENOMIC DNA]</scope>
    <source>
        <strain evidence="4 7">2A</strain>
    </source>
</reference>
<dbReference type="Proteomes" id="UP000199707">
    <property type="component" value="Unassembled WGS sequence"/>
</dbReference>
<dbReference type="InterPro" id="IPR029058">
    <property type="entry name" value="AB_hydrolase_fold"/>
</dbReference>
<dbReference type="PANTHER" id="PTHR48098:SF1">
    <property type="entry name" value="DIACYLGLYCEROL ACYLTRANSFERASE_MYCOLYLTRANSFERASE AG85A"/>
    <property type="match status" value="1"/>
</dbReference>
<dbReference type="STRING" id="1502745.SAMN02799620_04317"/>
<keyword evidence="2" id="KW-0964">Secreted</keyword>
<keyword evidence="5" id="KW-0378">Hydrolase</keyword>
<evidence type="ECO:0000313" key="6">
    <source>
        <dbReference type="Proteomes" id="UP000199707"/>
    </source>
</evidence>
<reference evidence="5" key="2">
    <citation type="submission" date="2016-10" db="EMBL/GenBank/DDBJ databases">
        <authorList>
            <person name="de Groot N.N."/>
        </authorList>
    </citation>
    <scope>NUCLEOTIDE SEQUENCE [LARGE SCALE GENOMIC DNA]</scope>
    <source>
        <strain evidence="5">UNC267MFSha1.1M11</strain>
    </source>
</reference>
<feature type="transmembrane region" description="Helical" evidence="3">
    <location>
        <begin position="69"/>
        <end position="87"/>
    </location>
</feature>
<dbReference type="Pfam" id="PF00756">
    <property type="entry name" value="Esterase"/>
    <property type="match status" value="1"/>
</dbReference>
<dbReference type="Gene3D" id="3.40.50.1820">
    <property type="entry name" value="alpha/beta hydrolase"/>
    <property type="match status" value="1"/>
</dbReference>
<dbReference type="EMBL" id="FMUB01000009">
    <property type="protein sequence ID" value="SCX27464.1"/>
    <property type="molecule type" value="Genomic_DNA"/>
</dbReference>
<reference evidence="6" key="1">
    <citation type="submission" date="2016-10" db="EMBL/GenBank/DDBJ databases">
        <authorList>
            <person name="Varghese N."/>
            <person name="Submissions S."/>
        </authorList>
    </citation>
    <scope>NUCLEOTIDE SEQUENCE [LARGE SCALE GENOMIC DNA]</scope>
    <source>
        <strain evidence="6">UNC267MFSha1.1M11</strain>
    </source>
</reference>
<evidence type="ECO:0000256" key="1">
    <source>
        <dbReference type="ARBA" id="ARBA00004613"/>
    </source>
</evidence>
<gene>
    <name evidence="4" type="ORF">HZU40_21440</name>
    <name evidence="5" type="ORF">SAMN02799620_04317</name>
</gene>
<dbReference type="InterPro" id="IPR050583">
    <property type="entry name" value="Mycobacterial_A85_antigen"/>
</dbReference>
<dbReference type="PANTHER" id="PTHR48098">
    <property type="entry name" value="ENTEROCHELIN ESTERASE-RELATED"/>
    <property type="match status" value="1"/>
</dbReference>
<evidence type="ECO:0000256" key="2">
    <source>
        <dbReference type="ARBA" id="ARBA00022525"/>
    </source>
</evidence>
<organism evidence="5 6">
    <name type="scientific">Mycolicibacterium fluoranthenivorans</name>
    <dbReference type="NCBI Taxonomy" id="258505"/>
    <lineage>
        <taxon>Bacteria</taxon>
        <taxon>Bacillati</taxon>
        <taxon>Actinomycetota</taxon>
        <taxon>Actinomycetes</taxon>
        <taxon>Mycobacteriales</taxon>
        <taxon>Mycobacteriaceae</taxon>
        <taxon>Mycolicibacterium</taxon>
    </lineage>
</organism>
<dbReference type="InterPro" id="IPR000801">
    <property type="entry name" value="Esterase-like"/>
</dbReference>
<dbReference type="EMBL" id="CP059894">
    <property type="protein sequence ID" value="QNJ90802.1"/>
    <property type="molecule type" value="Genomic_DNA"/>
</dbReference>
<dbReference type="GO" id="GO:0016747">
    <property type="term" value="F:acyltransferase activity, transferring groups other than amino-acyl groups"/>
    <property type="evidence" value="ECO:0007669"/>
    <property type="project" value="TreeGrafter"/>
</dbReference>
<evidence type="ECO:0000256" key="3">
    <source>
        <dbReference type="SAM" id="Phobius"/>
    </source>
</evidence>
<dbReference type="GO" id="GO:0016787">
    <property type="term" value="F:hydrolase activity"/>
    <property type="evidence" value="ECO:0007669"/>
    <property type="project" value="UniProtKB-KW"/>
</dbReference>
<sequence length="454" mass="47941">MNDLPLTHGWLPIVIQAVAVLVIVVVIWRTPSRFWLHWILLGITCGAALAGVTYWFIHSQALADGPAVPALWVWVAATGLVVVLAITNWRTTRWGRRSAALAAIPLCVLCVAMTVNAWTGYLPTVGAMADRVTGAHLPNEVDEATVQDMLRRGERPTAGIVVSVKIPDDASGFRHRDELVYLPPAWFASNPPPALPAIVMAGGEFGTPRDWPTTGEARATADAFADKHGGNAPILVFVDTSGEFINDTECVNGPRGNAADHLIKGVVPYVVAHFGARPQAAHWGFAGWSAGGTCALTTTLMHPDMFSTFLDIDGQMGPNAGSKTQTVARLFGSDLDAYLAFDPQTVMARHGPYDGVAAWFAVSGPGQPTYRPAAVTDTPTAPVDPDSLDTEHDAVAQHLCSMAGGYGIECAVVPGNGGHSFTTAARVFADALPWLAGRLGTPDVPAVALPGAPR</sequence>
<feature type="transmembrane region" description="Helical" evidence="3">
    <location>
        <begin position="35"/>
        <end position="57"/>
    </location>
</feature>
<keyword evidence="3" id="KW-0472">Membrane</keyword>
<accession>A0A1G4WQI9</accession>
<dbReference type="GO" id="GO:0005576">
    <property type="term" value="C:extracellular region"/>
    <property type="evidence" value="ECO:0007669"/>
    <property type="project" value="UniProtKB-SubCell"/>
</dbReference>
<protein>
    <submittedName>
        <fullName evidence="4">Esterase family protein</fullName>
    </submittedName>
    <submittedName>
        <fullName evidence="5">S-formylglutathione hydrolase FrmB</fullName>
    </submittedName>
</protein>
<dbReference type="Proteomes" id="UP000515498">
    <property type="component" value="Chromosome"/>
</dbReference>
<name>A0A1G4WQI9_9MYCO</name>
<proteinExistence type="predicted"/>
<feature type="transmembrane region" description="Helical" evidence="3">
    <location>
        <begin position="6"/>
        <end position="28"/>
    </location>
</feature>
<feature type="transmembrane region" description="Helical" evidence="3">
    <location>
        <begin position="99"/>
        <end position="121"/>
    </location>
</feature>
<comment type="subcellular location">
    <subcellularLocation>
        <location evidence="1">Secreted</location>
    </subcellularLocation>
</comment>
<evidence type="ECO:0000313" key="5">
    <source>
        <dbReference type="EMBL" id="SCX27464.1"/>
    </source>
</evidence>
<dbReference type="SUPFAM" id="SSF53474">
    <property type="entry name" value="alpha/beta-Hydrolases"/>
    <property type="match status" value="1"/>
</dbReference>
<dbReference type="AlphaFoldDB" id="A0A1G4WQI9"/>
<dbReference type="KEGG" id="mflu:HZU40_21440"/>
<keyword evidence="3" id="KW-0812">Transmembrane</keyword>
<dbReference type="RefSeq" id="WP_090360900.1">
    <property type="nucleotide sequence ID" value="NZ_CP059894.1"/>
</dbReference>
<evidence type="ECO:0000313" key="7">
    <source>
        <dbReference type="Proteomes" id="UP000515498"/>
    </source>
</evidence>
<keyword evidence="3" id="KW-1133">Transmembrane helix</keyword>
<evidence type="ECO:0000313" key="4">
    <source>
        <dbReference type="EMBL" id="QNJ90802.1"/>
    </source>
</evidence>